<feature type="domain" description="RRM" evidence="3">
    <location>
        <begin position="103"/>
        <end position="183"/>
    </location>
</feature>
<dbReference type="Proteomes" id="UP000194236">
    <property type="component" value="Unassembled WGS sequence"/>
</dbReference>
<dbReference type="Gene3D" id="3.30.70.330">
    <property type="match status" value="1"/>
</dbReference>
<evidence type="ECO:0000313" key="5">
    <source>
        <dbReference type="Proteomes" id="UP000194236"/>
    </source>
</evidence>
<gene>
    <name evidence="4" type="ORF">BLA29_010554</name>
</gene>
<evidence type="ECO:0000313" key="4">
    <source>
        <dbReference type="EMBL" id="OTF82798.1"/>
    </source>
</evidence>
<proteinExistence type="predicted"/>
<dbReference type="GO" id="GO:0003723">
    <property type="term" value="F:RNA binding"/>
    <property type="evidence" value="ECO:0007669"/>
    <property type="project" value="UniProtKB-UniRule"/>
</dbReference>
<dbReference type="InterPro" id="IPR000504">
    <property type="entry name" value="RRM_dom"/>
</dbReference>
<evidence type="ECO:0000256" key="1">
    <source>
        <dbReference type="ARBA" id="ARBA00022884"/>
    </source>
</evidence>
<comment type="caution">
    <text evidence="4">The sequence shown here is derived from an EMBL/GenBank/DDBJ whole genome shotgun (WGS) entry which is preliminary data.</text>
</comment>
<evidence type="ECO:0000259" key="3">
    <source>
        <dbReference type="PROSITE" id="PS50102"/>
    </source>
</evidence>
<evidence type="ECO:0000256" key="2">
    <source>
        <dbReference type="PROSITE-ProRule" id="PRU00176"/>
    </source>
</evidence>
<dbReference type="OrthoDB" id="6514530at2759"/>
<dbReference type="AlphaFoldDB" id="A0A1Y3BS66"/>
<dbReference type="InterPro" id="IPR035979">
    <property type="entry name" value="RBD_domain_sf"/>
</dbReference>
<dbReference type="Pfam" id="PF00076">
    <property type="entry name" value="RRM_1"/>
    <property type="match status" value="1"/>
</dbReference>
<reference evidence="4 5" key="1">
    <citation type="submission" date="2017-03" db="EMBL/GenBank/DDBJ databases">
        <title>Genome Survey of Euroglyphus maynei.</title>
        <authorList>
            <person name="Arlian L.G."/>
            <person name="Morgan M.S."/>
            <person name="Rider S.D."/>
        </authorList>
    </citation>
    <scope>NUCLEOTIDE SEQUENCE [LARGE SCALE GENOMIC DNA]</scope>
    <source>
        <strain evidence="4">Arlian Lab</strain>
        <tissue evidence="4">Whole body</tissue>
    </source>
</reference>
<name>A0A1Y3BS66_EURMA</name>
<dbReference type="InterPro" id="IPR012677">
    <property type="entry name" value="Nucleotide-bd_a/b_plait_sf"/>
</dbReference>
<keyword evidence="1 2" id="KW-0694">RNA-binding</keyword>
<dbReference type="PROSITE" id="PS50102">
    <property type="entry name" value="RRM"/>
    <property type="match status" value="1"/>
</dbReference>
<protein>
    <recommendedName>
        <fullName evidence="3">RRM domain-containing protein</fullName>
    </recommendedName>
</protein>
<organism evidence="4 5">
    <name type="scientific">Euroglyphus maynei</name>
    <name type="common">Mayne's house dust mite</name>
    <dbReference type="NCBI Taxonomy" id="6958"/>
    <lineage>
        <taxon>Eukaryota</taxon>
        <taxon>Metazoa</taxon>
        <taxon>Ecdysozoa</taxon>
        <taxon>Arthropoda</taxon>
        <taxon>Chelicerata</taxon>
        <taxon>Arachnida</taxon>
        <taxon>Acari</taxon>
        <taxon>Acariformes</taxon>
        <taxon>Sarcoptiformes</taxon>
        <taxon>Astigmata</taxon>
        <taxon>Psoroptidia</taxon>
        <taxon>Analgoidea</taxon>
        <taxon>Pyroglyphidae</taxon>
        <taxon>Pyroglyphinae</taxon>
        <taxon>Euroglyphus</taxon>
    </lineage>
</organism>
<dbReference type="CDD" id="cd00590">
    <property type="entry name" value="RRM_SF"/>
    <property type="match status" value="1"/>
</dbReference>
<sequence length="201" mass="22815">MKKMDEQKLLREKIAQEKAEKRKIFQTVCSGGGSSSNIMGGNVKRQTSTCNIINDRKNLEQSTNPQITKTASSVDKNISPIKSPTQVTTTTSSITTSTTKPSKSIRISGLAIDIRESLLRKITRPYGMVESIVFIEQQQQQNETKSAIVNFIQTNDAKKFMDNFLHMDKTKLTQSLLIQSDKLPTLSFINWFVFNFLFFFF</sequence>
<keyword evidence="5" id="KW-1185">Reference proteome</keyword>
<dbReference type="SUPFAM" id="SSF54928">
    <property type="entry name" value="RNA-binding domain, RBD"/>
    <property type="match status" value="1"/>
</dbReference>
<accession>A0A1Y3BS66</accession>
<dbReference type="EMBL" id="MUJZ01006693">
    <property type="protein sequence ID" value="OTF82798.1"/>
    <property type="molecule type" value="Genomic_DNA"/>
</dbReference>